<evidence type="ECO:0000313" key="10">
    <source>
        <dbReference type="Proteomes" id="UP000319769"/>
    </source>
</evidence>
<keyword evidence="10" id="KW-1185">Reference proteome</keyword>
<organism evidence="9 10">
    <name type="scientific">Amycolatopsis acidicola</name>
    <dbReference type="NCBI Taxonomy" id="2596893"/>
    <lineage>
        <taxon>Bacteria</taxon>
        <taxon>Bacillati</taxon>
        <taxon>Actinomycetota</taxon>
        <taxon>Actinomycetes</taxon>
        <taxon>Pseudonocardiales</taxon>
        <taxon>Pseudonocardiaceae</taxon>
        <taxon>Amycolatopsis</taxon>
    </lineage>
</organism>
<dbReference type="PANTHER" id="PTHR43297:SF2">
    <property type="entry name" value="DIPEPTIDE TRANSPORT ATP-BINDING PROTEIN DPPD"/>
    <property type="match status" value="1"/>
</dbReference>
<keyword evidence="6 9" id="KW-0067">ATP-binding</keyword>
<evidence type="ECO:0000256" key="6">
    <source>
        <dbReference type="ARBA" id="ARBA00022840"/>
    </source>
</evidence>
<keyword evidence="5" id="KW-0547">Nucleotide-binding</keyword>
<dbReference type="Proteomes" id="UP000319769">
    <property type="component" value="Unassembled WGS sequence"/>
</dbReference>
<dbReference type="CDD" id="cd03257">
    <property type="entry name" value="ABC_NikE_OppD_transporters"/>
    <property type="match status" value="1"/>
</dbReference>
<dbReference type="InterPro" id="IPR013563">
    <property type="entry name" value="Oligopep_ABC_C"/>
</dbReference>
<dbReference type="OrthoDB" id="3327300at2"/>
<dbReference type="SMART" id="SM00382">
    <property type="entry name" value="AAA"/>
    <property type="match status" value="1"/>
</dbReference>
<dbReference type="GO" id="GO:0005524">
    <property type="term" value="F:ATP binding"/>
    <property type="evidence" value="ECO:0007669"/>
    <property type="project" value="UniProtKB-KW"/>
</dbReference>
<dbReference type="GO" id="GO:0005886">
    <property type="term" value="C:plasma membrane"/>
    <property type="evidence" value="ECO:0007669"/>
    <property type="project" value="UniProtKB-SubCell"/>
</dbReference>
<keyword evidence="3" id="KW-0813">Transport</keyword>
<dbReference type="SUPFAM" id="SSF52540">
    <property type="entry name" value="P-loop containing nucleoside triphosphate hydrolases"/>
    <property type="match status" value="1"/>
</dbReference>
<evidence type="ECO:0000256" key="2">
    <source>
        <dbReference type="ARBA" id="ARBA00005417"/>
    </source>
</evidence>
<dbReference type="PROSITE" id="PS50893">
    <property type="entry name" value="ABC_TRANSPORTER_2"/>
    <property type="match status" value="1"/>
</dbReference>
<dbReference type="PROSITE" id="PS00211">
    <property type="entry name" value="ABC_TRANSPORTER_1"/>
    <property type="match status" value="1"/>
</dbReference>
<proteinExistence type="inferred from homology"/>
<evidence type="ECO:0000256" key="3">
    <source>
        <dbReference type="ARBA" id="ARBA00022448"/>
    </source>
</evidence>
<reference evidence="9" key="1">
    <citation type="submission" date="2019-09" db="EMBL/GenBank/DDBJ databases">
        <authorList>
            <person name="Teo W.F.A."/>
            <person name="Duangmal K."/>
        </authorList>
    </citation>
    <scope>NUCLEOTIDE SEQUENCE [LARGE SCALE GENOMIC DNA]</scope>
    <source>
        <strain evidence="9">K81G1</strain>
    </source>
</reference>
<dbReference type="EMBL" id="VMNW02000076">
    <property type="protein sequence ID" value="KAA9153451.1"/>
    <property type="molecule type" value="Genomic_DNA"/>
</dbReference>
<gene>
    <name evidence="9" type="ORF">FPZ12_034475</name>
</gene>
<sequence>MTVLEIEDLTVGFRAGAGWNQVVSGLSMTVGRGETVALVGESGSGKTVTSMAVMRLLPANRARVTGQVRFDGRDLLTLRRRELDKVRGGPLSMVFQEPMTSLNPAFTVGEQIAEAVRRHRGLNRREARRAAVEAMDAVGIAHAGRRAGAYPHEFSGGMRQRVMIAMAIGCRPRLLIADEPTTALDVTIQAQILDLLRELRSGNGMAMIFVTHDLGVVAEIADTVAVMYAGRIVERAPVAELFARPRHPYTAGLLRSVPSGAKGGLYSIPGSPPRPGEFPPGCRFEPRCGFAEPGCAGALPVLETLGGSHAAACSRAAGLDLRPEGAAHV</sequence>
<dbReference type="InterPro" id="IPR027417">
    <property type="entry name" value="P-loop_NTPase"/>
</dbReference>
<evidence type="ECO:0000259" key="8">
    <source>
        <dbReference type="PROSITE" id="PS50893"/>
    </source>
</evidence>
<dbReference type="GO" id="GO:0016887">
    <property type="term" value="F:ATP hydrolysis activity"/>
    <property type="evidence" value="ECO:0007669"/>
    <property type="project" value="InterPro"/>
</dbReference>
<comment type="subcellular location">
    <subcellularLocation>
        <location evidence="1">Cell membrane</location>
        <topology evidence="1">Peripheral membrane protein</topology>
    </subcellularLocation>
</comment>
<dbReference type="FunFam" id="3.40.50.300:FF:000016">
    <property type="entry name" value="Oligopeptide ABC transporter ATP-binding component"/>
    <property type="match status" value="1"/>
</dbReference>
<dbReference type="GO" id="GO:0015833">
    <property type="term" value="P:peptide transport"/>
    <property type="evidence" value="ECO:0007669"/>
    <property type="project" value="InterPro"/>
</dbReference>
<dbReference type="Pfam" id="PF00005">
    <property type="entry name" value="ABC_tran"/>
    <property type="match status" value="1"/>
</dbReference>
<comment type="caution">
    <text evidence="9">The sequence shown here is derived from an EMBL/GenBank/DDBJ whole genome shotgun (WGS) entry which is preliminary data.</text>
</comment>
<keyword evidence="4" id="KW-1003">Cell membrane</keyword>
<dbReference type="Gene3D" id="3.40.50.300">
    <property type="entry name" value="P-loop containing nucleotide triphosphate hydrolases"/>
    <property type="match status" value="1"/>
</dbReference>
<accession>A0A5N0UQD9</accession>
<evidence type="ECO:0000256" key="1">
    <source>
        <dbReference type="ARBA" id="ARBA00004202"/>
    </source>
</evidence>
<dbReference type="AlphaFoldDB" id="A0A5N0UQD9"/>
<dbReference type="PANTHER" id="PTHR43297">
    <property type="entry name" value="OLIGOPEPTIDE TRANSPORT ATP-BINDING PROTEIN APPD"/>
    <property type="match status" value="1"/>
</dbReference>
<dbReference type="InterPro" id="IPR017871">
    <property type="entry name" value="ABC_transporter-like_CS"/>
</dbReference>
<protein>
    <submittedName>
        <fullName evidence="9">ABC transporter ATP-binding protein</fullName>
    </submittedName>
</protein>
<feature type="domain" description="ABC transporter" evidence="8">
    <location>
        <begin position="4"/>
        <end position="254"/>
    </location>
</feature>
<evidence type="ECO:0000256" key="4">
    <source>
        <dbReference type="ARBA" id="ARBA00022475"/>
    </source>
</evidence>
<keyword evidence="7" id="KW-0472">Membrane</keyword>
<dbReference type="InterPro" id="IPR003439">
    <property type="entry name" value="ABC_transporter-like_ATP-bd"/>
</dbReference>
<evidence type="ECO:0000256" key="5">
    <source>
        <dbReference type="ARBA" id="ARBA00022741"/>
    </source>
</evidence>
<dbReference type="InterPro" id="IPR003593">
    <property type="entry name" value="AAA+_ATPase"/>
</dbReference>
<evidence type="ECO:0000313" key="9">
    <source>
        <dbReference type="EMBL" id="KAA9153451.1"/>
    </source>
</evidence>
<dbReference type="Pfam" id="PF08352">
    <property type="entry name" value="oligo_HPY"/>
    <property type="match status" value="1"/>
</dbReference>
<dbReference type="NCBIfam" id="TIGR01727">
    <property type="entry name" value="oligo_HPY"/>
    <property type="match status" value="1"/>
</dbReference>
<name>A0A5N0UQD9_9PSEU</name>
<comment type="similarity">
    <text evidence="2">Belongs to the ABC transporter superfamily.</text>
</comment>
<dbReference type="InterPro" id="IPR050388">
    <property type="entry name" value="ABC_Ni/Peptide_Import"/>
</dbReference>
<dbReference type="RefSeq" id="WP_144756481.1">
    <property type="nucleotide sequence ID" value="NZ_VMNW02000076.1"/>
</dbReference>
<evidence type="ECO:0000256" key="7">
    <source>
        <dbReference type="ARBA" id="ARBA00023136"/>
    </source>
</evidence>